<name>A0A4P6JHU0_KTERU</name>
<keyword evidence="3" id="KW-0479">Metal-binding</keyword>
<dbReference type="PRINTS" id="PR00690">
    <property type="entry name" value="ADHESNFAMILY"/>
</dbReference>
<dbReference type="PANTHER" id="PTHR42953">
    <property type="entry name" value="HIGH-AFFINITY ZINC UPTAKE SYSTEM PROTEIN ZNUA-RELATED"/>
    <property type="match status" value="1"/>
</dbReference>
<evidence type="ECO:0000256" key="2">
    <source>
        <dbReference type="ARBA" id="ARBA00022448"/>
    </source>
</evidence>
<dbReference type="InterPro" id="IPR050492">
    <property type="entry name" value="Bact_metal-bind_prot9"/>
</dbReference>
<keyword evidence="4" id="KW-0732">Signal</keyword>
<evidence type="ECO:0000256" key="1">
    <source>
        <dbReference type="ARBA" id="ARBA00004196"/>
    </source>
</evidence>
<accession>A0A4P6JHU0</accession>
<dbReference type="KEGG" id="kbs:EPA93_00790"/>
<dbReference type="InterPro" id="IPR006128">
    <property type="entry name" value="Lipoprotein_PsaA-like"/>
</dbReference>
<dbReference type="Proteomes" id="UP000290365">
    <property type="component" value="Chromosome"/>
</dbReference>
<dbReference type="Pfam" id="PF01297">
    <property type="entry name" value="ZnuA"/>
    <property type="match status" value="1"/>
</dbReference>
<evidence type="ECO:0000256" key="3">
    <source>
        <dbReference type="ARBA" id="ARBA00022723"/>
    </source>
</evidence>
<organism evidence="6 7">
    <name type="scientific">Ktedonosporobacter rubrisoli</name>
    <dbReference type="NCBI Taxonomy" id="2509675"/>
    <lineage>
        <taxon>Bacteria</taxon>
        <taxon>Bacillati</taxon>
        <taxon>Chloroflexota</taxon>
        <taxon>Ktedonobacteria</taxon>
        <taxon>Ktedonobacterales</taxon>
        <taxon>Ktedonosporobacteraceae</taxon>
        <taxon>Ktedonosporobacter</taxon>
    </lineage>
</organism>
<dbReference type="GO" id="GO:0007155">
    <property type="term" value="P:cell adhesion"/>
    <property type="evidence" value="ECO:0007669"/>
    <property type="project" value="InterPro"/>
</dbReference>
<reference evidence="6 7" key="1">
    <citation type="submission" date="2019-01" db="EMBL/GenBank/DDBJ databases">
        <title>Ktedonosporobacter rubrisoli SCAWS-G2.</title>
        <authorList>
            <person name="Huang Y."/>
            <person name="Yan B."/>
        </authorList>
    </citation>
    <scope>NUCLEOTIDE SEQUENCE [LARGE SCALE GENOMIC DNA]</scope>
    <source>
        <strain evidence="6 7">SCAWS-G2</strain>
    </source>
</reference>
<evidence type="ECO:0000313" key="6">
    <source>
        <dbReference type="EMBL" id="QBD74605.1"/>
    </source>
</evidence>
<dbReference type="InterPro" id="IPR006127">
    <property type="entry name" value="ZnuA-like"/>
</dbReference>
<evidence type="ECO:0000313" key="7">
    <source>
        <dbReference type="Proteomes" id="UP000290365"/>
    </source>
</evidence>
<dbReference type="RefSeq" id="WP_129885204.1">
    <property type="nucleotide sequence ID" value="NZ_CP035758.1"/>
</dbReference>
<sequence>MATQRKPFIWLSFIFIIVFLLSACGSTASGTNTNTASSNQPISVVAAENFYGDIVKQLGGNQVNVTSILSDPNVDPHEYETTPKDAMAVAQAQLVIENGGGYDSWLDKLLSSSPNQNRIVLKAFDIAKVKLPDNEHVWYSLENMQTLATSITASLKKIDAAHANSFESNLQTFSQALQQVQQKMSTIKASYNHTPVGLTETIFLYQAEPMGLNVLTPLEFQKAVAEGNDPPADTVITAENQITRRQIKVLIYNEQTVSPVTTKLQNDAKAQHIPIVAVTETMPAGKTYQAWMLDQLNQLEKSLEK</sequence>
<dbReference type="PROSITE" id="PS51257">
    <property type="entry name" value="PROKAR_LIPOPROTEIN"/>
    <property type="match status" value="1"/>
</dbReference>
<keyword evidence="7" id="KW-1185">Reference proteome</keyword>
<gene>
    <name evidence="6" type="ORF">EPA93_00790</name>
</gene>
<dbReference type="OrthoDB" id="9810636at2"/>
<protein>
    <submittedName>
        <fullName evidence="6">ABC transporter substrate-binding protein</fullName>
    </submittedName>
</protein>
<dbReference type="SUPFAM" id="SSF53807">
    <property type="entry name" value="Helical backbone' metal receptor"/>
    <property type="match status" value="1"/>
</dbReference>
<evidence type="ECO:0000256" key="4">
    <source>
        <dbReference type="ARBA" id="ARBA00022729"/>
    </source>
</evidence>
<dbReference type="Gene3D" id="3.40.50.1980">
    <property type="entry name" value="Nitrogenase molybdenum iron protein domain"/>
    <property type="match status" value="2"/>
</dbReference>
<dbReference type="GO" id="GO:0030313">
    <property type="term" value="C:cell envelope"/>
    <property type="evidence" value="ECO:0007669"/>
    <property type="project" value="UniProtKB-SubCell"/>
</dbReference>
<dbReference type="EMBL" id="CP035758">
    <property type="protein sequence ID" value="QBD74605.1"/>
    <property type="molecule type" value="Genomic_DNA"/>
</dbReference>
<keyword evidence="2 5" id="KW-0813">Transport</keyword>
<dbReference type="PANTHER" id="PTHR42953:SF1">
    <property type="entry name" value="METAL-BINDING PROTEIN HI_0362-RELATED"/>
    <property type="match status" value="1"/>
</dbReference>
<dbReference type="GO" id="GO:0046872">
    <property type="term" value="F:metal ion binding"/>
    <property type="evidence" value="ECO:0007669"/>
    <property type="project" value="UniProtKB-KW"/>
</dbReference>
<proteinExistence type="inferred from homology"/>
<comment type="subcellular location">
    <subcellularLocation>
        <location evidence="1">Cell envelope</location>
    </subcellularLocation>
</comment>
<evidence type="ECO:0000256" key="5">
    <source>
        <dbReference type="RuleBase" id="RU003512"/>
    </source>
</evidence>
<dbReference type="AlphaFoldDB" id="A0A4P6JHU0"/>
<comment type="similarity">
    <text evidence="5">Belongs to the bacterial solute-binding protein 9 family.</text>
</comment>
<dbReference type="GO" id="GO:0030001">
    <property type="term" value="P:metal ion transport"/>
    <property type="evidence" value="ECO:0007669"/>
    <property type="project" value="InterPro"/>
</dbReference>